<dbReference type="InterPro" id="IPR052554">
    <property type="entry name" value="2-oxoglutarate_synth_KorC"/>
</dbReference>
<dbReference type="InterPro" id="IPR019752">
    <property type="entry name" value="Pyrv/ketoisovalerate_OxRed_cat"/>
</dbReference>
<feature type="domain" description="Pyruvate/ketoisovalerate oxidoreductase catalytic" evidence="2">
    <location>
        <begin position="33"/>
        <end position="99"/>
    </location>
</feature>
<dbReference type="GO" id="GO:0016903">
    <property type="term" value="F:oxidoreductase activity, acting on the aldehyde or oxo group of donors"/>
    <property type="evidence" value="ECO:0007669"/>
    <property type="project" value="InterPro"/>
</dbReference>
<dbReference type="PANTHER" id="PTHR42730">
    <property type="entry name" value="2-OXOGLUTARATE SYNTHASE SUBUNIT KORC"/>
    <property type="match status" value="1"/>
</dbReference>
<evidence type="ECO:0000256" key="1">
    <source>
        <dbReference type="ARBA" id="ARBA00023002"/>
    </source>
</evidence>
<gene>
    <name evidence="3" type="ORF">UU49_C0010G0002</name>
</gene>
<name>A0A0G0VE43_9BACT</name>
<dbReference type="Gene3D" id="3.40.920.10">
    <property type="entry name" value="Pyruvate-ferredoxin oxidoreductase, PFOR, domain III"/>
    <property type="match status" value="1"/>
</dbReference>
<keyword evidence="1" id="KW-0560">Oxidoreductase</keyword>
<dbReference type="SUPFAM" id="SSF53323">
    <property type="entry name" value="Pyruvate-ferredoxin oxidoreductase, PFOR, domain III"/>
    <property type="match status" value="1"/>
</dbReference>
<organism evidence="3 4">
    <name type="scientific">Candidatus Magasanikbacteria bacterium GW2011_GWC2_41_17</name>
    <dbReference type="NCBI Taxonomy" id="1619048"/>
    <lineage>
        <taxon>Bacteria</taxon>
        <taxon>Candidatus Magasanikiibacteriota</taxon>
    </lineage>
</organism>
<keyword evidence="3" id="KW-0670">Pyruvate</keyword>
<dbReference type="Proteomes" id="UP000034108">
    <property type="component" value="Unassembled WGS sequence"/>
</dbReference>
<sequence length="185" mass="20831">MSRDPKFVKLVSSKINQFMLKNEILKILLAGDGGQGIQLLSDIICRSAIDKGFYAASIPNYGLEQRGGVSLSFVQIGTKEIIYPKFTKPNILLIMSDQARERTKQHQFVETKIIDINDFKKKMDDVGVSIKSQNIFFLGMLAKMLAAMDFCDQETVLKLLEKKLGAKLGWEENKKAFENGFICAE</sequence>
<dbReference type="InterPro" id="IPR002869">
    <property type="entry name" value="Pyrv_flavodox_OxRed_cen"/>
</dbReference>
<dbReference type="EMBL" id="LCAV01000010">
    <property type="protein sequence ID" value="KKR99138.1"/>
    <property type="molecule type" value="Genomic_DNA"/>
</dbReference>
<evidence type="ECO:0000313" key="3">
    <source>
        <dbReference type="EMBL" id="KKR99138.1"/>
    </source>
</evidence>
<dbReference type="Pfam" id="PF01558">
    <property type="entry name" value="POR"/>
    <property type="match status" value="1"/>
</dbReference>
<dbReference type="STRING" id="1619048.UU49_C0010G0002"/>
<dbReference type="PANTHER" id="PTHR42730:SF1">
    <property type="entry name" value="2-OXOGLUTARATE SYNTHASE SUBUNIT KORC"/>
    <property type="match status" value="1"/>
</dbReference>
<reference evidence="3 4" key="1">
    <citation type="journal article" date="2015" name="Nature">
        <title>rRNA introns, odd ribosomes, and small enigmatic genomes across a large radiation of phyla.</title>
        <authorList>
            <person name="Brown C.T."/>
            <person name="Hug L.A."/>
            <person name="Thomas B.C."/>
            <person name="Sharon I."/>
            <person name="Castelle C.J."/>
            <person name="Singh A."/>
            <person name="Wilkins M.J."/>
            <person name="Williams K.H."/>
            <person name="Banfield J.F."/>
        </authorList>
    </citation>
    <scope>NUCLEOTIDE SEQUENCE [LARGE SCALE GENOMIC DNA]</scope>
</reference>
<dbReference type="AlphaFoldDB" id="A0A0G0VE43"/>
<comment type="caution">
    <text evidence="3">The sequence shown here is derived from an EMBL/GenBank/DDBJ whole genome shotgun (WGS) entry which is preliminary data.</text>
</comment>
<proteinExistence type="predicted"/>
<protein>
    <submittedName>
        <fullName evidence="3">Pyruvate/ketoisovalerate oxidoreductase</fullName>
    </submittedName>
</protein>
<accession>A0A0G0VE43</accession>
<evidence type="ECO:0000313" key="4">
    <source>
        <dbReference type="Proteomes" id="UP000034108"/>
    </source>
</evidence>
<evidence type="ECO:0000259" key="2">
    <source>
        <dbReference type="Pfam" id="PF01558"/>
    </source>
</evidence>